<dbReference type="Pfam" id="PF13560">
    <property type="entry name" value="HTH_31"/>
    <property type="match status" value="1"/>
</dbReference>
<dbReference type="InterPro" id="IPR001387">
    <property type="entry name" value="Cro/C1-type_HTH"/>
</dbReference>
<dbReference type="PROSITE" id="PS50943">
    <property type="entry name" value="HTH_CROC1"/>
    <property type="match status" value="1"/>
</dbReference>
<dbReference type="InterPro" id="IPR043917">
    <property type="entry name" value="DUF5753"/>
</dbReference>
<dbReference type="OrthoDB" id="4285266at2"/>
<dbReference type="Gene3D" id="1.10.260.40">
    <property type="entry name" value="lambda repressor-like DNA-binding domains"/>
    <property type="match status" value="1"/>
</dbReference>
<feature type="domain" description="HTH cro/C1-type" evidence="1">
    <location>
        <begin position="20"/>
        <end position="74"/>
    </location>
</feature>
<dbReference type="AlphaFoldDB" id="A0A5B2WKM4"/>
<reference evidence="2 3" key="1">
    <citation type="submission" date="2019-09" db="EMBL/GenBank/DDBJ databases">
        <title>Goodfellowia gen. nov., a new genus of the Pseudonocardineae related to Actinoalloteichus, containing Goodfellowia coeruleoviolacea gen. nov., comb. nov. gen. nov., comb. nov.</title>
        <authorList>
            <person name="Labeda D."/>
        </authorList>
    </citation>
    <scope>NUCLEOTIDE SEQUENCE [LARGE SCALE GENOMIC DNA]</scope>
    <source>
        <strain evidence="2 3">AN110305</strain>
    </source>
</reference>
<reference evidence="2 3" key="2">
    <citation type="submission" date="2019-09" db="EMBL/GenBank/DDBJ databases">
        <authorList>
            <person name="Jin C."/>
        </authorList>
    </citation>
    <scope>NUCLEOTIDE SEQUENCE [LARGE SCALE GENOMIC DNA]</scope>
    <source>
        <strain evidence="2 3">AN110305</strain>
    </source>
</reference>
<organism evidence="2 3">
    <name type="scientific">Solihabitans fulvus</name>
    <dbReference type="NCBI Taxonomy" id="1892852"/>
    <lineage>
        <taxon>Bacteria</taxon>
        <taxon>Bacillati</taxon>
        <taxon>Actinomycetota</taxon>
        <taxon>Actinomycetes</taxon>
        <taxon>Pseudonocardiales</taxon>
        <taxon>Pseudonocardiaceae</taxon>
        <taxon>Solihabitans</taxon>
    </lineage>
</organism>
<protein>
    <submittedName>
        <fullName evidence="2">Helix-turn-helix domain-containing protein</fullName>
    </submittedName>
</protein>
<evidence type="ECO:0000259" key="1">
    <source>
        <dbReference type="PROSITE" id="PS50943"/>
    </source>
</evidence>
<dbReference type="GO" id="GO:0003677">
    <property type="term" value="F:DNA binding"/>
    <property type="evidence" value="ECO:0007669"/>
    <property type="project" value="InterPro"/>
</dbReference>
<dbReference type="EMBL" id="VUOB01000075">
    <property type="protein sequence ID" value="KAA2252371.1"/>
    <property type="molecule type" value="Genomic_DNA"/>
</dbReference>
<name>A0A5B2WKM4_9PSEU</name>
<proteinExistence type="predicted"/>
<dbReference type="CDD" id="cd00093">
    <property type="entry name" value="HTH_XRE"/>
    <property type="match status" value="1"/>
</dbReference>
<sequence>MADRASIPPFVYKVISGRKLDALRSRAGLTQEHVAKHLGCAQSKIANIESGLSNAHPDDLAELLNLYDADPATRQECEDLVRSGRKRAPRNALRSRFEGEMQQVVDMEASANVIWARSAMIIPGLLQIEAYMRYVFRAYRPSLTQEQIDRYTENRLARQEVLGNLHQRFWFNIDEAALRRMANMDGGSEIMRQQIEHLISMIDRPNIEIQAVPFETGYYMGQDINYRIFGYETDPPAQLVYVEQYDGGNVLHDGKSVHRFLSLWDHQKAVGLGPDQTRAFFARVASSL</sequence>
<dbReference type="RefSeq" id="WP_149854295.1">
    <property type="nucleotide sequence ID" value="NZ_VUOB01000075.1"/>
</dbReference>
<evidence type="ECO:0000313" key="3">
    <source>
        <dbReference type="Proteomes" id="UP000323454"/>
    </source>
</evidence>
<dbReference type="SMART" id="SM00530">
    <property type="entry name" value="HTH_XRE"/>
    <property type="match status" value="1"/>
</dbReference>
<evidence type="ECO:0000313" key="2">
    <source>
        <dbReference type="EMBL" id="KAA2252371.1"/>
    </source>
</evidence>
<accession>A0A5B2WKM4</accession>
<keyword evidence="3" id="KW-1185">Reference proteome</keyword>
<dbReference type="InterPro" id="IPR010982">
    <property type="entry name" value="Lambda_DNA-bd_dom_sf"/>
</dbReference>
<comment type="caution">
    <text evidence="2">The sequence shown here is derived from an EMBL/GenBank/DDBJ whole genome shotgun (WGS) entry which is preliminary data.</text>
</comment>
<dbReference type="Proteomes" id="UP000323454">
    <property type="component" value="Unassembled WGS sequence"/>
</dbReference>
<dbReference type="Pfam" id="PF19054">
    <property type="entry name" value="DUF5753"/>
    <property type="match status" value="1"/>
</dbReference>
<dbReference type="SUPFAM" id="SSF47413">
    <property type="entry name" value="lambda repressor-like DNA-binding domains"/>
    <property type="match status" value="1"/>
</dbReference>
<gene>
    <name evidence="2" type="ORF">F0L68_35560</name>
</gene>